<dbReference type="STRING" id="66430.ACS04_20995"/>
<evidence type="ECO:0008006" key="5">
    <source>
        <dbReference type="Google" id="ProtNLM"/>
    </source>
</evidence>
<protein>
    <recommendedName>
        <fullName evidence="5">ATP-binding protein</fullName>
    </recommendedName>
</protein>
<gene>
    <name evidence="3" type="ORF">ACS04_20995</name>
</gene>
<comment type="caution">
    <text evidence="3">The sequence shown here is derived from an EMBL/GenBank/DDBJ whole genome shotgun (WGS) entry which is preliminary data.</text>
</comment>
<feature type="signal peptide" evidence="2">
    <location>
        <begin position="1"/>
        <end position="28"/>
    </location>
</feature>
<feature type="compositionally biased region" description="Low complexity" evidence="1">
    <location>
        <begin position="51"/>
        <end position="64"/>
    </location>
</feature>
<proteinExistence type="predicted"/>
<keyword evidence="2" id="KW-0732">Signal</keyword>
<sequence>MKKSAAKTLGAAALGAAFVAAAAGSASAAVPAIGLSDALGTVTGAAQGLTSQQQVSPEGGQQQSDPAAPLNELTNAVGPTLGGLPIGALGGS</sequence>
<keyword evidence="4" id="KW-1185">Reference proteome</keyword>
<name>A0A0J6XNU4_9ACTN</name>
<dbReference type="AlphaFoldDB" id="A0A0J6XNU4"/>
<feature type="chain" id="PRO_5005284417" description="ATP-binding protein" evidence="2">
    <location>
        <begin position="29"/>
        <end position="92"/>
    </location>
</feature>
<dbReference type="RefSeq" id="WP_048478235.1">
    <property type="nucleotide sequence ID" value="NZ_JBIRUD010000007.1"/>
</dbReference>
<dbReference type="Proteomes" id="UP000035932">
    <property type="component" value="Unassembled WGS sequence"/>
</dbReference>
<reference evidence="3 4" key="1">
    <citation type="submission" date="2015-06" db="EMBL/GenBank/DDBJ databases">
        <title>Recapitulation of the evolution of biosynthetic gene clusters reveals hidden chemical diversity on bacterial genomes.</title>
        <authorList>
            <person name="Cruz-Morales P."/>
            <person name="Martinez-Guerrero C."/>
            <person name="Morales-Escalante M.A."/>
            <person name="Yanez-Guerra L.A."/>
            <person name="Kopp J.F."/>
            <person name="Feldmann J."/>
            <person name="Ramos-Aboites H.E."/>
            <person name="Barona-Gomez F."/>
        </authorList>
    </citation>
    <scope>NUCLEOTIDE SEQUENCE [LARGE SCALE GENOMIC DNA]</scope>
    <source>
        <strain evidence="3 4">ATCC 31245</strain>
    </source>
</reference>
<evidence type="ECO:0000313" key="4">
    <source>
        <dbReference type="Proteomes" id="UP000035932"/>
    </source>
</evidence>
<evidence type="ECO:0000313" key="3">
    <source>
        <dbReference type="EMBL" id="KMO95932.1"/>
    </source>
</evidence>
<evidence type="ECO:0000256" key="2">
    <source>
        <dbReference type="SAM" id="SignalP"/>
    </source>
</evidence>
<evidence type="ECO:0000256" key="1">
    <source>
        <dbReference type="SAM" id="MobiDB-lite"/>
    </source>
</evidence>
<dbReference type="EMBL" id="LFML01000082">
    <property type="protein sequence ID" value="KMO95932.1"/>
    <property type="molecule type" value="Genomic_DNA"/>
</dbReference>
<feature type="compositionally biased region" description="Gly residues" evidence="1">
    <location>
        <begin position="80"/>
        <end position="92"/>
    </location>
</feature>
<accession>A0A0J6XNU4</accession>
<dbReference type="PATRIC" id="fig|66430.4.peg.7043"/>
<organism evidence="3 4">
    <name type="scientific">Streptomyces roseus</name>
    <dbReference type="NCBI Taxonomy" id="66430"/>
    <lineage>
        <taxon>Bacteria</taxon>
        <taxon>Bacillati</taxon>
        <taxon>Actinomycetota</taxon>
        <taxon>Actinomycetes</taxon>
        <taxon>Kitasatosporales</taxon>
        <taxon>Streptomycetaceae</taxon>
        <taxon>Streptomyces</taxon>
    </lineage>
</organism>
<feature type="region of interest" description="Disordered" evidence="1">
    <location>
        <begin position="49"/>
        <end position="92"/>
    </location>
</feature>